<protein>
    <recommendedName>
        <fullName evidence="3">Conserved oligomeric Golgi complex subunit 4</fullName>
    </recommendedName>
    <alternativeName>
        <fullName evidence="8">Component of oligomeric Golgi complex 4</fullName>
    </alternativeName>
</protein>
<dbReference type="PANTHER" id="PTHR24016:SF0">
    <property type="entry name" value="CONSERVED OLIGOMERIC GOLGI COMPLEX SUBUNIT 4"/>
    <property type="match status" value="1"/>
</dbReference>
<evidence type="ECO:0000256" key="7">
    <source>
        <dbReference type="ARBA" id="ARBA00023136"/>
    </source>
</evidence>
<dbReference type="InterPro" id="IPR013167">
    <property type="entry name" value="COG4_M"/>
</dbReference>
<evidence type="ECO:0000256" key="5">
    <source>
        <dbReference type="ARBA" id="ARBA00022927"/>
    </source>
</evidence>
<keyword evidence="7" id="KW-0472">Membrane</keyword>
<dbReference type="GO" id="GO:0015031">
    <property type="term" value="P:protein transport"/>
    <property type="evidence" value="ECO:0007669"/>
    <property type="project" value="UniProtKB-KW"/>
</dbReference>
<reference evidence="11" key="1">
    <citation type="submission" date="2020-12" db="EMBL/GenBank/DDBJ databases">
        <title>Metabolic potential, ecology and presence of endohyphal bacteria is reflected in genomic diversity of Mucoromycotina.</title>
        <authorList>
            <person name="Muszewska A."/>
            <person name="Okrasinska A."/>
            <person name="Steczkiewicz K."/>
            <person name="Drgas O."/>
            <person name="Orlowska M."/>
            <person name="Perlinska-Lenart U."/>
            <person name="Aleksandrzak-Piekarczyk T."/>
            <person name="Szatraj K."/>
            <person name="Zielenkiewicz U."/>
            <person name="Pilsyk S."/>
            <person name="Malc E."/>
            <person name="Mieczkowski P."/>
            <person name="Kruszewska J.S."/>
            <person name="Biernat P."/>
            <person name="Pawlowska J."/>
        </authorList>
    </citation>
    <scope>NUCLEOTIDE SEQUENCE</scope>
    <source>
        <strain evidence="11">CBS 226.32</strain>
    </source>
</reference>
<evidence type="ECO:0000256" key="9">
    <source>
        <dbReference type="SAM" id="MobiDB-lite"/>
    </source>
</evidence>
<dbReference type="Gene3D" id="1.20.58.1970">
    <property type="match status" value="1"/>
</dbReference>
<dbReference type="InterPro" id="IPR048684">
    <property type="entry name" value="COG4_C"/>
</dbReference>
<dbReference type="EMBL" id="JAEPRC010000195">
    <property type="protein sequence ID" value="KAG2204504.1"/>
    <property type="molecule type" value="Genomic_DNA"/>
</dbReference>
<keyword evidence="4" id="KW-0813">Transport</keyword>
<feature type="region of interest" description="Disordered" evidence="9">
    <location>
        <begin position="340"/>
        <end position="363"/>
    </location>
</feature>
<dbReference type="Gene3D" id="1.10.287.1060">
    <property type="entry name" value="ESAT-6-like"/>
    <property type="match status" value="1"/>
</dbReference>
<comment type="similarity">
    <text evidence="2">Belongs to the COG4 family.</text>
</comment>
<dbReference type="GO" id="GO:0000139">
    <property type="term" value="C:Golgi membrane"/>
    <property type="evidence" value="ECO:0007669"/>
    <property type="project" value="UniProtKB-SubCell"/>
</dbReference>
<feature type="domain" description="COG4 transport protein middle alpha-helical bundle" evidence="10">
    <location>
        <begin position="186"/>
        <end position="521"/>
    </location>
</feature>
<evidence type="ECO:0000256" key="2">
    <source>
        <dbReference type="ARBA" id="ARBA00009215"/>
    </source>
</evidence>
<accession>A0A8H7V7X5</accession>
<sequence length="1224" mass="141876">MPSTVVATPATDINESDSKQIPLLSRNFESLTNIDEIRECLRLLDEEETRIDVSLDDMLAEETSLEQSLNTLNALRPQLGTLKDKSARVINTIDKTSQLAEVISDKVRQLDQEQSRARQAIQYVEDVQELKYCVASLQEAIQRKEYDEAAVLLQRASKIDTTIVNGSLAEFTVSTSENPDHPAKTLADAKTNLFAIFSSKFDDAVAQRNQADITRYFKLFPLINCQTEGLDKYSRFVCNIIKARCAEELKTGLIAAPTYFADALTRLFENIAVIIDQHQPLVEQHYGKGKMLRVIQRLQEESDVQSVIILDRFLKARRLESKLVEIQVLLITMMRNISTYPVNRPGTPTPQSPQAETESTNPLVEPRQLDANLYELSLLSQRSVLFNSFINERASDEMDVLESDKSEKELVMKGKDSKFYGSNGLLLSSGLTKRVRELMSSYLVIDEYLLKKSIDKAMKLDDYDPSISQTSTCVDDVFFILKTVMKRCISTYEPEVVSSTVRTTTKILEIGYLNLFQQKMSTVFTAYDTTGRNAERAIELAKINYMVILNNLDVSTDYTHRLAKEVEPNIISGIWLDEENDVQKTIGYLKNFEEFADKFKQLLQNGIEQLINQILKPRIRPLFQEAYKEVKYVLEEEEYNEADIEERFVKRFRRGFENLINTYRRTLTDNNFSTLMGLLLEALTAQWERIVFQTRFNQYGALRFDKDLRSVIHYLSTLTEWLSRDRFTRLNQMSILLNFEEPSEIYDFWGQKAGPVSWRLTVTEVKKILALSPIEKEEVPAKQILASRPILVEIYQYKNDVTIETRIDNRLTKFDPCPRRSQQMIIDYFEVGHFNSGMQLMENSIASHKKPPFNFLITLINFVLQPKNELKTKRKLTNHWLECKRAHAILLDVLNLYGPDIFLPVFNEFRSFEIISTKAKKDLQDDSYELLDTKRLAEYRDFWNFVDRLLSLTTCDLEAKCSRLILDFFVNVLQVDLKSRVHCEAEVMKSIFVRTLKRDALNKLSKFDHYLKLLLRGFPNQDEDLFHLTGDILNMIVTVSSFDKVSNIEDLVSQAYIHFQEMTTDACQQFMQLIKYPSFLIALCDQALADTDTSKVPQEYKHFRKSKHRPLTLQKLFFYVFKTLPLEPDNLENIYRHVAIVSKYCMCVLSTATVSHKRNNSETNTALSMEQRELLVTDKDEVVMDWETAIERLLYENDFIGNLPTLEKIRWSITIIRVTLTEYF</sequence>
<keyword evidence="12" id="KW-1185">Reference proteome</keyword>
<dbReference type="SMART" id="SM00762">
    <property type="entry name" value="Cog4"/>
    <property type="match status" value="1"/>
</dbReference>
<dbReference type="Pfam" id="PF20663">
    <property type="entry name" value="COG4_N"/>
    <property type="match status" value="1"/>
</dbReference>
<dbReference type="Proteomes" id="UP000650833">
    <property type="component" value="Unassembled WGS sequence"/>
</dbReference>
<dbReference type="InterPro" id="IPR048680">
    <property type="entry name" value="COG4_N"/>
</dbReference>
<evidence type="ECO:0000313" key="12">
    <source>
        <dbReference type="Proteomes" id="UP000650833"/>
    </source>
</evidence>
<feature type="compositionally biased region" description="Polar residues" evidence="9">
    <location>
        <begin position="352"/>
        <end position="362"/>
    </location>
</feature>
<dbReference type="Pfam" id="PF20662">
    <property type="entry name" value="COG4_C"/>
    <property type="match status" value="1"/>
</dbReference>
<evidence type="ECO:0000256" key="8">
    <source>
        <dbReference type="ARBA" id="ARBA00031340"/>
    </source>
</evidence>
<name>A0A8H7V7X5_9FUNG</name>
<dbReference type="AlphaFoldDB" id="A0A8H7V7X5"/>
<dbReference type="PANTHER" id="PTHR24016">
    <property type="entry name" value="CONSERVED OLIGOMERIC GOLGI COMPLEX SUBUNIT 4"/>
    <property type="match status" value="1"/>
</dbReference>
<comment type="subcellular location">
    <subcellularLocation>
        <location evidence="1">Golgi apparatus membrane</location>
        <topology evidence="1">Peripheral membrane protein</topology>
    </subcellularLocation>
</comment>
<evidence type="ECO:0000256" key="4">
    <source>
        <dbReference type="ARBA" id="ARBA00022448"/>
    </source>
</evidence>
<keyword evidence="6" id="KW-0333">Golgi apparatus</keyword>
<evidence type="ECO:0000259" key="10">
    <source>
        <dbReference type="SMART" id="SM00762"/>
    </source>
</evidence>
<dbReference type="OrthoDB" id="47059at2759"/>
<dbReference type="InterPro" id="IPR048682">
    <property type="entry name" value="COG4"/>
</dbReference>
<organism evidence="11 12">
    <name type="scientific">Mucor plumbeus</name>
    <dbReference type="NCBI Taxonomy" id="97098"/>
    <lineage>
        <taxon>Eukaryota</taxon>
        <taxon>Fungi</taxon>
        <taxon>Fungi incertae sedis</taxon>
        <taxon>Mucoromycota</taxon>
        <taxon>Mucoromycotina</taxon>
        <taxon>Mucoromycetes</taxon>
        <taxon>Mucorales</taxon>
        <taxon>Mucorineae</taxon>
        <taxon>Mucoraceae</taxon>
        <taxon>Mucor</taxon>
    </lineage>
</organism>
<dbReference type="Pfam" id="PF08318">
    <property type="entry name" value="COG4_m"/>
    <property type="match status" value="1"/>
</dbReference>
<comment type="caution">
    <text evidence="11">The sequence shown here is derived from an EMBL/GenBank/DDBJ whole genome shotgun (WGS) entry which is preliminary data.</text>
</comment>
<evidence type="ECO:0000256" key="1">
    <source>
        <dbReference type="ARBA" id="ARBA00004395"/>
    </source>
</evidence>
<evidence type="ECO:0000313" key="11">
    <source>
        <dbReference type="EMBL" id="KAG2204504.1"/>
    </source>
</evidence>
<evidence type="ECO:0000256" key="6">
    <source>
        <dbReference type="ARBA" id="ARBA00023034"/>
    </source>
</evidence>
<gene>
    <name evidence="11" type="ORF">INT46_000257</name>
</gene>
<proteinExistence type="inferred from homology"/>
<evidence type="ECO:0000256" key="3">
    <source>
        <dbReference type="ARBA" id="ARBA00020975"/>
    </source>
</evidence>
<keyword evidence="5" id="KW-0653">Protein transport</keyword>